<proteinExistence type="predicted"/>
<dbReference type="RefSeq" id="WP_095309941.1">
    <property type="nucleotide sequence ID" value="NZ_BORC01000004.1"/>
</dbReference>
<comment type="caution">
    <text evidence="2">The sequence shown here is derived from an EMBL/GenBank/DDBJ whole genome shotgun (WGS) entry which is preliminary data.</text>
</comment>
<sequence length="205" mass="23960">MNREYYSYLEKLHRFVEAQDKRIVELEKKVKGLSDELKDVRAQPPVQVGTIEYKFDQLKVETLEGTLNIGLNPANPEGIEDFEVQNKNISTSFPMKTKWKPLRELEQKIEEYLDKDLNSLIKEYEEQLQINVDDSYIDFIKNDIKKQLPGRLDHYLAQIPEKERSAEASQKMTDGIVEQMKKDIGSAVFVFLNNLSKESTRKDDE</sequence>
<organism evidence="2 3">
    <name type="scientific">Robertmurraya siralis</name>
    <dbReference type="NCBI Taxonomy" id="77777"/>
    <lineage>
        <taxon>Bacteria</taxon>
        <taxon>Bacillati</taxon>
        <taxon>Bacillota</taxon>
        <taxon>Bacilli</taxon>
        <taxon>Bacillales</taxon>
        <taxon>Bacillaceae</taxon>
        <taxon>Robertmurraya</taxon>
    </lineage>
</organism>
<keyword evidence="3" id="KW-1185">Reference proteome</keyword>
<evidence type="ECO:0000313" key="2">
    <source>
        <dbReference type="EMBL" id="GIN62905.1"/>
    </source>
</evidence>
<name>A0A919WJ43_9BACI</name>
<dbReference type="AlphaFoldDB" id="A0A919WJ43"/>
<dbReference type="OrthoDB" id="2991331at2"/>
<gene>
    <name evidence="2" type="ORF">J27TS8_28980</name>
</gene>
<protein>
    <submittedName>
        <fullName evidence="2">Germination protein PC</fullName>
    </submittedName>
</protein>
<dbReference type="EMBL" id="BORC01000004">
    <property type="protein sequence ID" value="GIN62905.1"/>
    <property type="molecule type" value="Genomic_DNA"/>
</dbReference>
<feature type="coiled-coil region" evidence="1">
    <location>
        <begin position="9"/>
        <end position="43"/>
    </location>
</feature>
<evidence type="ECO:0000256" key="1">
    <source>
        <dbReference type="SAM" id="Coils"/>
    </source>
</evidence>
<dbReference type="InterPro" id="IPR019673">
    <property type="entry name" value="Spore_germination_GerPC"/>
</dbReference>
<keyword evidence="1" id="KW-0175">Coiled coil</keyword>
<reference evidence="2" key="1">
    <citation type="submission" date="2021-03" db="EMBL/GenBank/DDBJ databases">
        <title>Antimicrobial resistance genes in bacteria isolated from Japanese honey, and their potential for conferring macrolide and lincosamide resistance in the American foulbrood pathogen Paenibacillus larvae.</title>
        <authorList>
            <person name="Okamoto M."/>
            <person name="Kumagai M."/>
            <person name="Kanamori H."/>
            <person name="Takamatsu D."/>
        </authorList>
    </citation>
    <scope>NUCLEOTIDE SEQUENCE</scope>
    <source>
        <strain evidence="2">J27TS8</strain>
    </source>
</reference>
<accession>A0A919WJ43</accession>
<dbReference type="Pfam" id="PF10737">
    <property type="entry name" value="GerPC"/>
    <property type="match status" value="1"/>
</dbReference>
<dbReference type="Proteomes" id="UP000682111">
    <property type="component" value="Unassembled WGS sequence"/>
</dbReference>
<evidence type="ECO:0000313" key="3">
    <source>
        <dbReference type="Proteomes" id="UP000682111"/>
    </source>
</evidence>